<name>A0A5Q2F9Z3_9CAUD</name>
<dbReference type="Proteomes" id="UP000349651">
    <property type="component" value="Segment"/>
</dbReference>
<dbReference type="RefSeq" id="YP_010667122.1">
    <property type="nucleotide sequence ID" value="NC_070949.1"/>
</dbReference>
<reference evidence="1 2" key="1">
    <citation type="submission" date="2019-10" db="EMBL/GenBank/DDBJ databases">
        <title>Complete genome sequence of Erwinia phage Midgardsormr38.</title>
        <authorList>
            <person name="Dislers A."/>
            <person name="Zrelovs N."/>
            <person name="Kazaks A."/>
        </authorList>
    </citation>
    <scope>NUCLEOTIDE SEQUENCE [LARGE SCALE GENOMIC DNA]</scope>
</reference>
<dbReference type="EMBL" id="MN602881">
    <property type="protein sequence ID" value="QGF21993.1"/>
    <property type="molecule type" value="Genomic_DNA"/>
</dbReference>
<evidence type="ECO:0000313" key="2">
    <source>
        <dbReference type="Proteomes" id="UP000349651"/>
    </source>
</evidence>
<proteinExistence type="predicted"/>
<evidence type="ECO:0000313" key="1">
    <source>
        <dbReference type="EMBL" id="QGF21993.1"/>
    </source>
</evidence>
<keyword evidence="2" id="KW-1185">Reference proteome</keyword>
<organism evidence="1 2">
    <name type="scientific">Erwinia phage Midgardsormr38</name>
    <dbReference type="NCBI Taxonomy" id="2663326"/>
    <lineage>
        <taxon>Viruses</taxon>
        <taxon>Duplodnaviria</taxon>
        <taxon>Heunggongvirae</taxon>
        <taxon>Uroviricota</taxon>
        <taxon>Caudoviricetes</taxon>
        <taxon>Midgardsormrvirus</taxon>
        <taxon>Midgardsormrvirus midgardsormr38</taxon>
    </lineage>
</organism>
<dbReference type="KEGG" id="vg:77943234"/>
<dbReference type="GeneID" id="77943234"/>
<accession>A0A5Q2F9Z3</accession>
<sequence length="58" mass="6064">MGKCAGKNKSTPEISLPNQSPAILIRCMQGTPFHSSPPSAVVRKTPLNSVLTSITSSP</sequence>
<protein>
    <submittedName>
        <fullName evidence="1">Uncharacterized protein</fullName>
    </submittedName>
</protein>